<dbReference type="VEuPathDB" id="FungiDB:HGUI_02982"/>
<dbReference type="GO" id="GO:0005886">
    <property type="term" value="C:plasma membrane"/>
    <property type="evidence" value="ECO:0007669"/>
    <property type="project" value="TreeGrafter"/>
</dbReference>
<accession>A0A1L0FMJ4</accession>
<keyword evidence="1" id="KW-0067">ATP-binding</keyword>
<dbReference type="Gene3D" id="3.30.800.10">
    <property type="entry name" value="Phosphatidylinositol Phosphate Kinase II Beta"/>
    <property type="match status" value="1"/>
</dbReference>
<feature type="domain" description="PIPK" evidence="3">
    <location>
        <begin position="334"/>
        <end position="709"/>
    </location>
</feature>
<dbReference type="PANTHER" id="PTHR23086:SF8">
    <property type="entry name" value="PHOSPHATIDYLINOSITOL 5-PHOSPHATE 4-KINASE, ISOFORM A"/>
    <property type="match status" value="1"/>
</dbReference>
<dbReference type="SMART" id="SM00330">
    <property type="entry name" value="PIPKc"/>
    <property type="match status" value="1"/>
</dbReference>
<feature type="region of interest" description="Disordered" evidence="2">
    <location>
        <begin position="51"/>
        <end position="101"/>
    </location>
</feature>
<organism evidence="4 5">
    <name type="scientific">Hanseniaspora guilliermondii</name>
    <dbReference type="NCBI Taxonomy" id="56406"/>
    <lineage>
        <taxon>Eukaryota</taxon>
        <taxon>Fungi</taxon>
        <taxon>Dikarya</taxon>
        <taxon>Ascomycota</taxon>
        <taxon>Saccharomycotina</taxon>
        <taxon>Saccharomycetes</taxon>
        <taxon>Saccharomycodales</taxon>
        <taxon>Saccharomycodaceae</taxon>
        <taxon>Hanseniaspora</taxon>
    </lineage>
</organism>
<evidence type="ECO:0000256" key="1">
    <source>
        <dbReference type="PROSITE-ProRule" id="PRU00781"/>
    </source>
</evidence>
<name>A0A1L0FMJ4_9ASCO</name>
<evidence type="ECO:0000313" key="5">
    <source>
        <dbReference type="Proteomes" id="UP000183365"/>
    </source>
</evidence>
<dbReference type="OrthoDB" id="20783at2759"/>
<dbReference type="GO" id="GO:0005524">
    <property type="term" value="F:ATP binding"/>
    <property type="evidence" value="ECO:0007669"/>
    <property type="project" value="UniProtKB-UniRule"/>
</dbReference>
<dbReference type="GO" id="GO:0046854">
    <property type="term" value="P:phosphatidylinositol phosphate biosynthetic process"/>
    <property type="evidence" value="ECO:0007669"/>
    <property type="project" value="TreeGrafter"/>
</dbReference>
<dbReference type="InterPro" id="IPR023610">
    <property type="entry name" value="PInositol-4/5-P-5/4-kinase"/>
</dbReference>
<dbReference type="PROSITE" id="PS51455">
    <property type="entry name" value="PIPK"/>
    <property type="match status" value="1"/>
</dbReference>
<protein>
    <recommendedName>
        <fullName evidence="3">PIPK domain-containing protein</fullName>
    </recommendedName>
</protein>
<feature type="compositionally biased region" description="Polar residues" evidence="2">
    <location>
        <begin position="280"/>
        <end position="292"/>
    </location>
</feature>
<dbReference type="InterPro" id="IPR027484">
    <property type="entry name" value="PInositol-4-P-5-kinase_N"/>
</dbReference>
<keyword evidence="1" id="KW-0418">Kinase</keyword>
<gene>
    <name evidence="4" type="ORF">HGUI_02982</name>
</gene>
<dbReference type="AlphaFoldDB" id="A0A1L0FMJ4"/>
<dbReference type="EMBL" id="FQNF01000064">
    <property type="protein sequence ID" value="SGZ40782.1"/>
    <property type="molecule type" value="Genomic_DNA"/>
</dbReference>
<dbReference type="GO" id="GO:0016308">
    <property type="term" value="F:1-phosphatidylinositol-4-phosphate 5-kinase activity"/>
    <property type="evidence" value="ECO:0007669"/>
    <property type="project" value="TreeGrafter"/>
</dbReference>
<dbReference type="Proteomes" id="UP000183365">
    <property type="component" value="Unassembled WGS sequence"/>
</dbReference>
<dbReference type="Pfam" id="PF01504">
    <property type="entry name" value="PIP5K"/>
    <property type="match status" value="2"/>
</dbReference>
<dbReference type="InterPro" id="IPR002498">
    <property type="entry name" value="PInositol-4-P-4/5-kinase_core"/>
</dbReference>
<dbReference type="InterPro" id="IPR027483">
    <property type="entry name" value="PInositol-4-P-4/5-kinase_C_sf"/>
</dbReference>
<keyword evidence="5" id="KW-1185">Reference proteome</keyword>
<feature type="region of interest" description="Disordered" evidence="2">
    <location>
        <begin position="280"/>
        <end position="301"/>
    </location>
</feature>
<evidence type="ECO:0000259" key="3">
    <source>
        <dbReference type="PROSITE" id="PS51455"/>
    </source>
</evidence>
<feature type="compositionally biased region" description="Basic and acidic residues" evidence="2">
    <location>
        <begin position="61"/>
        <end position="84"/>
    </location>
</feature>
<proteinExistence type="predicted"/>
<keyword evidence="1" id="KW-0808">Transferase</keyword>
<sequence>MNSMVAEIKDASDITNQLNDDTNHEVKELQPSFFVNGNSFDINSKLYNSNGSSPLSSKFPNADERSNSTENKDFKSSDDHEVKRPFNRRKSTRCSSDFRKKSSEKFLQLHKESLSGGHDDMINKKMAYSGLSSAPSTPTTPVVSVATNNQSPVHSRHQRPPFLASKHSQIIPVVSVKDLAAGGNNHTISNINMGLNSSATASPMQDHKSKFRDSITSLNDGTASKIHMPIIDTNAIKEYNLATKSDVVDVVDYKNNERETIVDTHKRDDELVRQLTNIAKQNDSNTNLSQRQKSNDRTNSRFYDSQEQLAIDNFNDNDNDSSETIIDGHSNFTIAYNMLTGINVSVTKHHERMKKKLRKMNFKKKKTEKQALSTIPEEQDFLATEKLKFIHKDHFFYSFKFKDYSPEIFYRIRKIFNIDDEEYLSSLTSKHVLSELNSPGKSGSFFYYSPDNKYIIKTIRRSEHKHLRNHIKEYYEHCKGNPDTLVSQFYGLYRMKLPITLKFTNPPKSRRIYFIVMNNVFPMHIDQSFDLKGSLLGRITNIPESSIPLRQRSFSKVEHQYENSIDDTMNQTNESTDTVAPLTLKDLNWLDNSMRLELSLDIADDLKAQLNRDVALLKRLNAMDYSLLIGIHFVNNDDSYTEDLLSRSISSNDGKKLYFLGIIDCLTGYSFLKKVETIFKSFVHSKNDISAVPPEMYGMRFVNFMEMNVLPMHENKAVYKS</sequence>
<keyword evidence="1" id="KW-0547">Nucleotide-binding</keyword>
<evidence type="ECO:0000256" key="2">
    <source>
        <dbReference type="SAM" id="MobiDB-lite"/>
    </source>
</evidence>
<reference evidence="5" key="1">
    <citation type="submission" date="2016-11" db="EMBL/GenBank/DDBJ databases">
        <authorList>
            <person name="Guldener U."/>
        </authorList>
    </citation>
    <scope>NUCLEOTIDE SEQUENCE [LARGE SCALE GENOMIC DNA]</scope>
</reference>
<dbReference type="SUPFAM" id="SSF56104">
    <property type="entry name" value="SAICAR synthase-like"/>
    <property type="match status" value="1"/>
</dbReference>
<dbReference type="PANTHER" id="PTHR23086">
    <property type="entry name" value="PHOSPHATIDYLINOSITOL-4-PHOSPHATE 5-KINASE"/>
    <property type="match status" value="1"/>
</dbReference>
<evidence type="ECO:0000313" key="4">
    <source>
        <dbReference type="EMBL" id="SGZ40782.1"/>
    </source>
</evidence>
<dbReference type="Gene3D" id="3.30.810.10">
    <property type="entry name" value="2-Layer Sandwich"/>
    <property type="match status" value="1"/>
</dbReference>